<dbReference type="AlphaFoldDB" id="A0A9Q3DI96"/>
<evidence type="ECO:0000313" key="3">
    <source>
        <dbReference type="Proteomes" id="UP000765509"/>
    </source>
</evidence>
<reference evidence="2" key="1">
    <citation type="submission" date="2021-03" db="EMBL/GenBank/DDBJ databases">
        <title>Draft genome sequence of rust myrtle Austropuccinia psidii MF-1, a brazilian biotype.</title>
        <authorList>
            <person name="Quecine M.C."/>
            <person name="Pachon D.M.R."/>
            <person name="Bonatelli M.L."/>
            <person name="Correr F.H."/>
            <person name="Franceschini L.M."/>
            <person name="Leite T.F."/>
            <person name="Margarido G.R.A."/>
            <person name="Almeida C.A."/>
            <person name="Ferrarezi J.A."/>
            <person name="Labate C.A."/>
        </authorList>
    </citation>
    <scope>NUCLEOTIDE SEQUENCE</scope>
    <source>
        <strain evidence="2">MF-1</strain>
    </source>
</reference>
<keyword evidence="3" id="KW-1185">Reference proteome</keyword>
<protein>
    <submittedName>
        <fullName evidence="2">Uncharacterized protein</fullName>
    </submittedName>
</protein>
<feature type="region of interest" description="Disordered" evidence="1">
    <location>
        <begin position="56"/>
        <end position="77"/>
    </location>
</feature>
<sequence length="117" mass="13436">MRILNRCGGELEHALTSRCIEPCSAEEYINALEDIVTTTRIGRDWKKLDIESPNKPFINKYKPKGPFKPNTPNTNGKRKLHKCEGIEHLSNNFLEKAKINKVVETEDHNDKEEESDS</sequence>
<dbReference type="Proteomes" id="UP000765509">
    <property type="component" value="Unassembled WGS sequence"/>
</dbReference>
<evidence type="ECO:0000313" key="2">
    <source>
        <dbReference type="EMBL" id="MBW0501253.1"/>
    </source>
</evidence>
<proteinExistence type="predicted"/>
<accession>A0A9Q3DI96</accession>
<organism evidence="2 3">
    <name type="scientific">Austropuccinia psidii MF-1</name>
    <dbReference type="NCBI Taxonomy" id="1389203"/>
    <lineage>
        <taxon>Eukaryota</taxon>
        <taxon>Fungi</taxon>
        <taxon>Dikarya</taxon>
        <taxon>Basidiomycota</taxon>
        <taxon>Pucciniomycotina</taxon>
        <taxon>Pucciniomycetes</taxon>
        <taxon>Pucciniales</taxon>
        <taxon>Sphaerophragmiaceae</taxon>
        <taxon>Austropuccinia</taxon>
    </lineage>
</organism>
<name>A0A9Q3DI96_9BASI</name>
<dbReference type="EMBL" id="AVOT02016232">
    <property type="protein sequence ID" value="MBW0501253.1"/>
    <property type="molecule type" value="Genomic_DNA"/>
</dbReference>
<gene>
    <name evidence="2" type="ORF">O181_040968</name>
</gene>
<comment type="caution">
    <text evidence="2">The sequence shown here is derived from an EMBL/GenBank/DDBJ whole genome shotgun (WGS) entry which is preliminary data.</text>
</comment>
<dbReference type="OrthoDB" id="2507294at2759"/>
<evidence type="ECO:0000256" key="1">
    <source>
        <dbReference type="SAM" id="MobiDB-lite"/>
    </source>
</evidence>